<dbReference type="Gene3D" id="2.40.420.20">
    <property type="match status" value="1"/>
</dbReference>
<evidence type="ECO:0000259" key="8">
    <source>
        <dbReference type="Pfam" id="PF25967"/>
    </source>
</evidence>
<dbReference type="Pfam" id="PF25954">
    <property type="entry name" value="Beta-barrel_RND_2"/>
    <property type="match status" value="1"/>
</dbReference>
<reference evidence="9 10" key="1">
    <citation type="submission" date="2020-08" db="EMBL/GenBank/DDBJ databases">
        <title>Genomic Encyclopedia of Type Strains, Phase IV (KMG-IV): sequencing the most valuable type-strain genomes for metagenomic binning, comparative biology and taxonomic classification.</title>
        <authorList>
            <person name="Goeker M."/>
        </authorList>
    </citation>
    <scope>NUCLEOTIDE SEQUENCE [LARGE SCALE GENOMIC DNA]</scope>
    <source>
        <strain evidence="9 10">DSM 22198</strain>
    </source>
</reference>
<proteinExistence type="inferred from homology"/>
<keyword evidence="5" id="KW-1133">Transmembrane helix</keyword>
<evidence type="ECO:0000313" key="10">
    <source>
        <dbReference type="Proteomes" id="UP000539175"/>
    </source>
</evidence>
<feature type="coiled-coil region" evidence="4">
    <location>
        <begin position="113"/>
        <end position="140"/>
    </location>
</feature>
<comment type="caution">
    <text evidence="9">The sequence shown here is derived from an EMBL/GenBank/DDBJ whole genome shotgun (WGS) entry which is preliminary data.</text>
</comment>
<dbReference type="Gene3D" id="1.10.287.470">
    <property type="entry name" value="Helix hairpin bin"/>
    <property type="match status" value="1"/>
</dbReference>
<evidence type="ECO:0000256" key="5">
    <source>
        <dbReference type="SAM" id="Phobius"/>
    </source>
</evidence>
<comment type="subcellular location">
    <subcellularLocation>
        <location evidence="1">Cell envelope</location>
    </subcellularLocation>
</comment>
<dbReference type="InterPro" id="IPR058627">
    <property type="entry name" value="MdtA-like_C"/>
</dbReference>
<protein>
    <submittedName>
        <fullName evidence="9">RND family efflux transporter MFP subunit</fullName>
    </submittedName>
</protein>
<feature type="domain" description="CusB-like beta-barrel" evidence="7">
    <location>
        <begin position="232"/>
        <end position="303"/>
    </location>
</feature>
<evidence type="ECO:0000259" key="7">
    <source>
        <dbReference type="Pfam" id="PF25954"/>
    </source>
</evidence>
<feature type="domain" description="Multidrug resistance protein MdtA-like C-terminal permuted SH3" evidence="8">
    <location>
        <begin position="337"/>
        <end position="369"/>
    </location>
</feature>
<dbReference type="Proteomes" id="UP000539175">
    <property type="component" value="Unassembled WGS sequence"/>
</dbReference>
<dbReference type="InterPro" id="IPR058792">
    <property type="entry name" value="Beta-barrel_RND_2"/>
</dbReference>
<evidence type="ECO:0000256" key="1">
    <source>
        <dbReference type="ARBA" id="ARBA00004196"/>
    </source>
</evidence>
<evidence type="ECO:0000313" key="9">
    <source>
        <dbReference type="EMBL" id="MBB6255084.1"/>
    </source>
</evidence>
<dbReference type="RefSeq" id="WP_184807603.1">
    <property type="nucleotide sequence ID" value="NZ_JACIIZ010000024.1"/>
</dbReference>
<organism evidence="9 10">
    <name type="scientific">Nitrospirillum iridis</name>
    <dbReference type="NCBI Taxonomy" id="765888"/>
    <lineage>
        <taxon>Bacteria</taxon>
        <taxon>Pseudomonadati</taxon>
        <taxon>Pseudomonadota</taxon>
        <taxon>Alphaproteobacteria</taxon>
        <taxon>Rhodospirillales</taxon>
        <taxon>Azospirillaceae</taxon>
        <taxon>Nitrospirillum</taxon>
    </lineage>
</organism>
<dbReference type="Pfam" id="PF25917">
    <property type="entry name" value="BSH_RND"/>
    <property type="match status" value="1"/>
</dbReference>
<dbReference type="SUPFAM" id="SSF111369">
    <property type="entry name" value="HlyD-like secretion proteins"/>
    <property type="match status" value="1"/>
</dbReference>
<evidence type="ECO:0000256" key="4">
    <source>
        <dbReference type="SAM" id="Coils"/>
    </source>
</evidence>
<dbReference type="PANTHER" id="PTHR30469">
    <property type="entry name" value="MULTIDRUG RESISTANCE PROTEIN MDTA"/>
    <property type="match status" value="1"/>
</dbReference>
<evidence type="ECO:0000256" key="3">
    <source>
        <dbReference type="ARBA" id="ARBA00022448"/>
    </source>
</evidence>
<keyword evidence="3" id="KW-0813">Transport</keyword>
<feature type="transmembrane region" description="Helical" evidence="5">
    <location>
        <begin position="14"/>
        <end position="33"/>
    </location>
</feature>
<sequence length="408" mass="42091">MSTVQIPTPNPRRLALLGVTALVAAGAIIVVGVTGRARATRDLVQWNAEQAIPTVALAPVTHEDKAQTLALPGTLQAYTKAPIYARVGGYLKSWERDIGAKVKAGELLGTIDTPDLDQQLEQARADLARAQATAQLADLTAKRWAALVASQSVSQQAADEKVGDSQAKRAAVDSAAANVRRLETLAAFKRITAPFDGVVTARTTDVGALINAGGGSGPELFEVSDLHKLRLYVQIPQAFAGLLQPGAKATFDLPQYPGRTFAATLTTTANAVNTANRSMLVELQADNPDGDLTPGTYAEVHFQLPAAPDTAKVPATALVVGDRGAQLAVLGAPGTPDAGKVVLKRVQLGRDLGDSVEVVAGLAPGDRVIDSPPETLGTGDTVRLAATDAAAPGKVAAAVPASAPKADR</sequence>
<dbReference type="InterPro" id="IPR058625">
    <property type="entry name" value="MdtA-like_BSH"/>
</dbReference>
<dbReference type="AlphaFoldDB" id="A0A7X0B6K4"/>
<keyword evidence="5" id="KW-0812">Transmembrane</keyword>
<dbReference type="EMBL" id="JACIIZ010000024">
    <property type="protein sequence ID" value="MBB6255084.1"/>
    <property type="molecule type" value="Genomic_DNA"/>
</dbReference>
<accession>A0A7X0B6K4</accession>
<dbReference type="InterPro" id="IPR006143">
    <property type="entry name" value="RND_pump_MFP"/>
</dbReference>
<dbReference type="NCBIfam" id="TIGR01730">
    <property type="entry name" value="RND_mfp"/>
    <property type="match status" value="1"/>
</dbReference>
<keyword evidence="5" id="KW-0472">Membrane</keyword>
<dbReference type="FunFam" id="2.40.30.170:FF:000010">
    <property type="entry name" value="Efflux RND transporter periplasmic adaptor subunit"/>
    <property type="match status" value="1"/>
</dbReference>
<dbReference type="Pfam" id="PF25967">
    <property type="entry name" value="RND-MFP_C"/>
    <property type="match status" value="1"/>
</dbReference>
<dbReference type="PANTHER" id="PTHR30469:SF37">
    <property type="entry name" value="RAGD PROTEIN"/>
    <property type="match status" value="1"/>
</dbReference>
<evidence type="ECO:0000259" key="6">
    <source>
        <dbReference type="Pfam" id="PF25917"/>
    </source>
</evidence>
<dbReference type="GO" id="GO:1990281">
    <property type="term" value="C:efflux pump complex"/>
    <property type="evidence" value="ECO:0007669"/>
    <property type="project" value="TreeGrafter"/>
</dbReference>
<keyword evidence="4" id="KW-0175">Coiled coil</keyword>
<keyword evidence="10" id="KW-1185">Reference proteome</keyword>
<dbReference type="Gene3D" id="2.40.50.100">
    <property type="match status" value="1"/>
</dbReference>
<feature type="domain" description="Multidrug resistance protein MdtA-like barrel-sandwich hybrid" evidence="6">
    <location>
        <begin position="80"/>
        <end position="213"/>
    </location>
</feature>
<comment type="similarity">
    <text evidence="2">Belongs to the membrane fusion protein (MFP) (TC 8.A.1) family.</text>
</comment>
<dbReference type="GO" id="GO:0015562">
    <property type="term" value="F:efflux transmembrane transporter activity"/>
    <property type="evidence" value="ECO:0007669"/>
    <property type="project" value="TreeGrafter"/>
</dbReference>
<evidence type="ECO:0000256" key="2">
    <source>
        <dbReference type="ARBA" id="ARBA00009477"/>
    </source>
</evidence>
<name>A0A7X0B6K4_9PROT</name>
<dbReference type="Gene3D" id="2.40.30.170">
    <property type="match status" value="1"/>
</dbReference>
<gene>
    <name evidence="9" type="ORF">FHS74_005683</name>
</gene>